<dbReference type="OrthoDB" id="10377816at2759"/>
<evidence type="ECO:0008006" key="5">
    <source>
        <dbReference type="Google" id="ProtNLM"/>
    </source>
</evidence>
<keyword evidence="4" id="KW-1185">Reference proteome</keyword>
<dbReference type="EMBL" id="JAEUBE010000183">
    <property type="protein sequence ID" value="KAH3667380.1"/>
    <property type="molecule type" value="Genomic_DNA"/>
</dbReference>
<protein>
    <recommendedName>
        <fullName evidence="5">Secreted protein</fullName>
    </recommendedName>
</protein>
<name>A0A9P8P8X4_9ASCO</name>
<feature type="region of interest" description="Disordered" evidence="1">
    <location>
        <begin position="108"/>
        <end position="194"/>
    </location>
</feature>
<dbReference type="Proteomes" id="UP000769157">
    <property type="component" value="Unassembled WGS sequence"/>
</dbReference>
<comment type="caution">
    <text evidence="3">The sequence shown here is derived from an EMBL/GenBank/DDBJ whole genome shotgun (WGS) entry which is preliminary data.</text>
</comment>
<feature type="compositionally biased region" description="Polar residues" evidence="1">
    <location>
        <begin position="168"/>
        <end position="178"/>
    </location>
</feature>
<evidence type="ECO:0000313" key="4">
    <source>
        <dbReference type="Proteomes" id="UP000769157"/>
    </source>
</evidence>
<gene>
    <name evidence="3" type="ORF">OGAPHI_003029</name>
</gene>
<feature type="chain" id="PRO_5040508236" description="Secreted protein" evidence="2">
    <location>
        <begin position="19"/>
        <end position="219"/>
    </location>
</feature>
<accession>A0A9P8P8X4</accession>
<evidence type="ECO:0000313" key="3">
    <source>
        <dbReference type="EMBL" id="KAH3667380.1"/>
    </source>
</evidence>
<evidence type="ECO:0000256" key="1">
    <source>
        <dbReference type="SAM" id="MobiDB-lite"/>
    </source>
</evidence>
<sequence>MQFSKVIVALAAVASVQAANNSSESSSVSTAGAAVNTYERVMEIAHESGLLALAAGARPRKRLRRRVPRPEVISLLSSEGNDELEVTNSTDSDNELSGENLVQEAVRLSREQTQQSQRSQQSQQSQQSQHSVIYSQHLQQSQPSTHSPQAASQSPPPPLAVSPTVPQSTQDNNNSITLKTALPHLAKPIVLPPQPRYRVGLSKRARVDPLHSYLHPRRS</sequence>
<dbReference type="GeneID" id="70234996"/>
<proteinExistence type="predicted"/>
<feature type="signal peptide" evidence="2">
    <location>
        <begin position="1"/>
        <end position="18"/>
    </location>
</feature>
<feature type="compositionally biased region" description="Low complexity" evidence="1">
    <location>
        <begin position="112"/>
        <end position="153"/>
    </location>
</feature>
<reference evidence="3" key="1">
    <citation type="journal article" date="2021" name="Open Biol.">
        <title>Shared evolutionary footprints suggest mitochondrial oxidative damage underlies multiple complex I losses in fungi.</title>
        <authorList>
            <person name="Schikora-Tamarit M.A."/>
            <person name="Marcet-Houben M."/>
            <person name="Nosek J."/>
            <person name="Gabaldon T."/>
        </authorList>
    </citation>
    <scope>NUCLEOTIDE SEQUENCE</scope>
    <source>
        <strain evidence="3">CBS6075</strain>
    </source>
</reference>
<dbReference type="RefSeq" id="XP_046062192.1">
    <property type="nucleotide sequence ID" value="XM_046203964.1"/>
</dbReference>
<evidence type="ECO:0000256" key="2">
    <source>
        <dbReference type="SAM" id="SignalP"/>
    </source>
</evidence>
<reference evidence="3" key="2">
    <citation type="submission" date="2021-01" db="EMBL/GenBank/DDBJ databases">
        <authorList>
            <person name="Schikora-Tamarit M.A."/>
        </authorList>
    </citation>
    <scope>NUCLEOTIDE SEQUENCE</scope>
    <source>
        <strain evidence="3">CBS6075</strain>
    </source>
</reference>
<keyword evidence="2" id="KW-0732">Signal</keyword>
<dbReference type="AlphaFoldDB" id="A0A9P8P8X4"/>
<organism evidence="3 4">
    <name type="scientific">Ogataea philodendri</name>
    <dbReference type="NCBI Taxonomy" id="1378263"/>
    <lineage>
        <taxon>Eukaryota</taxon>
        <taxon>Fungi</taxon>
        <taxon>Dikarya</taxon>
        <taxon>Ascomycota</taxon>
        <taxon>Saccharomycotina</taxon>
        <taxon>Pichiomycetes</taxon>
        <taxon>Pichiales</taxon>
        <taxon>Pichiaceae</taxon>
        <taxon>Ogataea</taxon>
    </lineage>
</organism>